<dbReference type="PANTHER" id="PTHR33055:SF13">
    <property type="entry name" value="TRANSPOSASE"/>
    <property type="match status" value="1"/>
</dbReference>
<evidence type="ECO:0000313" key="4">
    <source>
        <dbReference type="Proteomes" id="UP000276128"/>
    </source>
</evidence>
<evidence type="ECO:0000313" key="3">
    <source>
        <dbReference type="EMBL" id="RTE11192.1"/>
    </source>
</evidence>
<dbReference type="RefSeq" id="WP_126139643.1">
    <property type="nucleotide sequence ID" value="NZ_RXHU01000011.1"/>
</dbReference>
<comment type="caution">
    <text evidence="3">The sequence shown here is derived from an EMBL/GenBank/DDBJ whole genome shotgun (WGS) entry which is preliminary data.</text>
</comment>
<feature type="domain" description="Transposase IS110-like N-terminal" evidence="1">
    <location>
        <begin position="10"/>
        <end position="167"/>
    </location>
</feature>
<dbReference type="NCBIfam" id="NF033542">
    <property type="entry name" value="transpos_IS110"/>
    <property type="match status" value="1"/>
</dbReference>
<evidence type="ECO:0000259" key="2">
    <source>
        <dbReference type="Pfam" id="PF02371"/>
    </source>
</evidence>
<accession>A0A430JJJ4</accession>
<name>A0A430JJJ4_9BACL</name>
<dbReference type="GO" id="GO:0004803">
    <property type="term" value="F:transposase activity"/>
    <property type="evidence" value="ECO:0007669"/>
    <property type="project" value="InterPro"/>
</dbReference>
<dbReference type="InterPro" id="IPR002525">
    <property type="entry name" value="Transp_IS110-like_N"/>
</dbReference>
<evidence type="ECO:0000259" key="1">
    <source>
        <dbReference type="Pfam" id="PF01548"/>
    </source>
</evidence>
<feature type="domain" description="Transposase IS116/IS110/IS902 C-terminal" evidence="2">
    <location>
        <begin position="274"/>
        <end position="351"/>
    </location>
</feature>
<dbReference type="GO" id="GO:0003677">
    <property type="term" value="F:DNA binding"/>
    <property type="evidence" value="ECO:0007669"/>
    <property type="project" value="InterPro"/>
</dbReference>
<dbReference type="EMBL" id="RXHU01000011">
    <property type="protein sequence ID" value="RTE11192.1"/>
    <property type="molecule type" value="Genomic_DNA"/>
</dbReference>
<proteinExistence type="predicted"/>
<dbReference type="Pfam" id="PF01548">
    <property type="entry name" value="DEDD_Tnp_IS110"/>
    <property type="match status" value="1"/>
</dbReference>
<dbReference type="PANTHER" id="PTHR33055">
    <property type="entry name" value="TRANSPOSASE FOR INSERTION SEQUENCE ELEMENT IS1111A"/>
    <property type="match status" value="1"/>
</dbReference>
<sequence>MHPKQRHIYIGVDIHKNTHTAVILNCWHEKLAAIEFDNKPAAFPSLMMCVNKHLGEGLTPVFGLEDVGGNGRTLAVFLVEQQYRVKEINPALSSLKRKSYPMTKKNDHWDAECVAKLLLDEWDVLPDAKPQDNYWILSQLVLRRDALAKRVVVLKNQLHAQLSYHYPSYRTFFSEIDGDAAMMFWETYPCPAVLEGVSETELQVELRKHSRSLSNEKAAFILRCVQADGVVKREYQSEHNFLIRSHVRELKECQSELTKVDGRIAERMKAFGYKLNTMTGIDNVTAAAFVAEIGDVQRFQSADKLAKYAGVAPITFGSGGQSKDLVSKQGNRQLHSLFWSLAIRQVHVSRTGKATNPVFLAYYLRKQQEGKSKKGALVCIMRRLVNIIYGMMKNKTAYVIGNVPEKEVA</sequence>
<dbReference type="AlphaFoldDB" id="A0A430JJJ4"/>
<dbReference type="Pfam" id="PF02371">
    <property type="entry name" value="Transposase_20"/>
    <property type="match status" value="1"/>
</dbReference>
<dbReference type="Proteomes" id="UP000276128">
    <property type="component" value="Unassembled WGS sequence"/>
</dbReference>
<dbReference type="InterPro" id="IPR003346">
    <property type="entry name" value="Transposase_20"/>
</dbReference>
<dbReference type="GO" id="GO:0006313">
    <property type="term" value="P:DNA transposition"/>
    <property type="evidence" value="ECO:0007669"/>
    <property type="project" value="InterPro"/>
</dbReference>
<reference evidence="3 4" key="1">
    <citation type="submission" date="2018-12" db="EMBL/GenBank/DDBJ databases">
        <title>Bacillus ochoae sp. nov., Paenibacillus whitsoniae sp. nov., Paenibacillus spiritus sp. nov. Isolated from the Mars Exploration Rover during spacecraft assembly.</title>
        <authorList>
            <person name="Seuylemezian A."/>
            <person name="Vaishampayan P."/>
        </authorList>
    </citation>
    <scope>NUCLEOTIDE SEQUENCE [LARGE SCALE GENOMIC DNA]</scope>
    <source>
        <strain evidence="3 4">MER 54</strain>
    </source>
</reference>
<protein>
    <submittedName>
        <fullName evidence="3">IS110 family transposase</fullName>
    </submittedName>
</protein>
<gene>
    <name evidence="3" type="ORF">EJQ19_02570</name>
</gene>
<organism evidence="3 4">
    <name type="scientific">Paenibacillus whitsoniae</name>
    <dbReference type="NCBI Taxonomy" id="2496558"/>
    <lineage>
        <taxon>Bacteria</taxon>
        <taxon>Bacillati</taxon>
        <taxon>Bacillota</taxon>
        <taxon>Bacilli</taxon>
        <taxon>Bacillales</taxon>
        <taxon>Paenibacillaceae</taxon>
        <taxon>Paenibacillus</taxon>
    </lineage>
</organism>
<dbReference type="InterPro" id="IPR047650">
    <property type="entry name" value="Transpos_IS110"/>
</dbReference>
<dbReference type="OrthoDB" id="9790935at2"/>
<keyword evidence="4" id="KW-1185">Reference proteome</keyword>